<keyword evidence="3" id="KW-1185">Reference proteome</keyword>
<comment type="caution">
    <text evidence="2">The sequence shown here is derived from an EMBL/GenBank/DDBJ whole genome shotgun (WGS) entry which is preliminary data.</text>
</comment>
<reference evidence="2 3" key="1">
    <citation type="submission" date="2023-12" db="EMBL/GenBank/DDBJ databases">
        <title>A high-quality genome assembly for Dillenia turbinata (Dilleniales).</title>
        <authorList>
            <person name="Chanderbali A."/>
        </authorList>
    </citation>
    <scope>NUCLEOTIDE SEQUENCE [LARGE SCALE GENOMIC DNA]</scope>
    <source>
        <strain evidence="2">LSX21</strain>
        <tissue evidence="2">Leaf</tissue>
    </source>
</reference>
<dbReference type="EMBL" id="JBAMMX010000012">
    <property type="protein sequence ID" value="KAK6929614.1"/>
    <property type="molecule type" value="Genomic_DNA"/>
</dbReference>
<sequence>MLINSTSSHIHPVTTTRCTNTFRLSFEVFSAYPSVDDCTHPSSRLQEGATKATNTTNAPRVCFVLFFPKCTHYICEYFNMQHTPNYSRNKKKKNPKEKCKIRNQVVHFKCNNISSPHTTVSTVSPGPNPKSTPHSSPSPVVLSPSSADFLLISSKMNSTQALDMLPYSASTCLVARSFSGFRANLASTWSKMAGPPG</sequence>
<dbReference type="Proteomes" id="UP001370490">
    <property type="component" value="Unassembled WGS sequence"/>
</dbReference>
<evidence type="ECO:0000256" key="1">
    <source>
        <dbReference type="SAM" id="MobiDB-lite"/>
    </source>
</evidence>
<accession>A0AAN8VDH7</accession>
<protein>
    <submittedName>
        <fullName evidence="2">Uncharacterized protein</fullName>
    </submittedName>
</protein>
<proteinExistence type="predicted"/>
<feature type="region of interest" description="Disordered" evidence="1">
    <location>
        <begin position="117"/>
        <end position="140"/>
    </location>
</feature>
<gene>
    <name evidence="2" type="ORF">RJ641_003708</name>
</gene>
<organism evidence="2 3">
    <name type="scientific">Dillenia turbinata</name>
    <dbReference type="NCBI Taxonomy" id="194707"/>
    <lineage>
        <taxon>Eukaryota</taxon>
        <taxon>Viridiplantae</taxon>
        <taxon>Streptophyta</taxon>
        <taxon>Embryophyta</taxon>
        <taxon>Tracheophyta</taxon>
        <taxon>Spermatophyta</taxon>
        <taxon>Magnoliopsida</taxon>
        <taxon>eudicotyledons</taxon>
        <taxon>Gunneridae</taxon>
        <taxon>Pentapetalae</taxon>
        <taxon>Dilleniales</taxon>
        <taxon>Dilleniaceae</taxon>
        <taxon>Dillenia</taxon>
    </lineage>
</organism>
<evidence type="ECO:0000313" key="2">
    <source>
        <dbReference type="EMBL" id="KAK6929614.1"/>
    </source>
</evidence>
<name>A0AAN8VDH7_9MAGN</name>
<evidence type="ECO:0000313" key="3">
    <source>
        <dbReference type="Proteomes" id="UP001370490"/>
    </source>
</evidence>
<dbReference type="AlphaFoldDB" id="A0AAN8VDH7"/>